<comment type="caution">
    <text evidence="6">The sequence shown here is derived from an EMBL/GenBank/DDBJ whole genome shotgun (WGS) entry which is preliminary data.</text>
</comment>
<dbReference type="OrthoDB" id="9758917at2"/>
<dbReference type="Pfam" id="PF13365">
    <property type="entry name" value="Trypsin_2"/>
    <property type="match status" value="1"/>
</dbReference>
<dbReference type="PANTHER" id="PTHR43343">
    <property type="entry name" value="PEPTIDASE S12"/>
    <property type="match status" value="1"/>
</dbReference>
<dbReference type="SMART" id="SM00228">
    <property type="entry name" value="PDZ"/>
    <property type="match status" value="1"/>
</dbReference>
<dbReference type="InterPro" id="IPR043504">
    <property type="entry name" value="Peptidase_S1_PA_chymotrypsin"/>
</dbReference>
<dbReference type="STRING" id="665004.AC529_06140"/>
<feature type="compositionally biased region" description="Pro residues" evidence="4">
    <location>
        <begin position="87"/>
        <end position="100"/>
    </location>
</feature>
<dbReference type="GO" id="GO:0004252">
    <property type="term" value="F:serine-type endopeptidase activity"/>
    <property type="evidence" value="ECO:0007669"/>
    <property type="project" value="InterPro"/>
</dbReference>
<dbReference type="SUPFAM" id="SSF50156">
    <property type="entry name" value="PDZ domain-like"/>
    <property type="match status" value="1"/>
</dbReference>
<dbReference type="InterPro" id="IPR036034">
    <property type="entry name" value="PDZ_sf"/>
</dbReference>
<evidence type="ECO:0000256" key="4">
    <source>
        <dbReference type="SAM" id="MobiDB-lite"/>
    </source>
</evidence>
<keyword evidence="2 6" id="KW-0645">Protease</keyword>
<dbReference type="InterPro" id="IPR001940">
    <property type="entry name" value="Peptidase_S1C"/>
</dbReference>
<accession>A0A147KK12</accession>
<evidence type="ECO:0000256" key="3">
    <source>
        <dbReference type="ARBA" id="ARBA00022801"/>
    </source>
</evidence>
<proteinExistence type="inferred from homology"/>
<name>A0A147KK12_THECS</name>
<feature type="compositionally biased region" description="Basic and acidic residues" evidence="4">
    <location>
        <begin position="14"/>
        <end position="36"/>
    </location>
</feature>
<protein>
    <submittedName>
        <fullName evidence="6">Serine protease</fullName>
    </submittedName>
</protein>
<dbReference type="AlphaFoldDB" id="A0A147KK12"/>
<dbReference type="InterPro" id="IPR051201">
    <property type="entry name" value="Chloro_Bact_Ser_Proteases"/>
</dbReference>
<reference evidence="7" key="1">
    <citation type="journal article" date="2017" name="Acta Aliment.">
        <title>Plant polysaccharide degrading enzyme system of Thermpbifida cellulosilytica TB100 revealed by de novo genome project data.</title>
        <authorList>
            <person name="Toth A."/>
            <person name="Baka E."/>
            <person name="Luzics S."/>
            <person name="Bata-Vidacs I."/>
            <person name="Nagy I."/>
            <person name="Balint B."/>
            <person name="Herceg R."/>
            <person name="Olasz F."/>
            <person name="Wilk T."/>
            <person name="Nagy T."/>
            <person name="Kriszt B."/>
            <person name="Nagy I."/>
            <person name="Kukolya J."/>
        </authorList>
    </citation>
    <scope>NUCLEOTIDE SEQUENCE [LARGE SCALE GENOMIC DNA]</scope>
    <source>
        <strain evidence="7">TB100</strain>
    </source>
</reference>
<feature type="region of interest" description="Disordered" evidence="4">
    <location>
        <begin position="142"/>
        <end position="187"/>
    </location>
</feature>
<keyword evidence="7" id="KW-1185">Reference proteome</keyword>
<dbReference type="Gene3D" id="2.40.10.10">
    <property type="entry name" value="Trypsin-like serine proteases"/>
    <property type="match status" value="2"/>
</dbReference>
<dbReference type="PANTHER" id="PTHR43343:SF3">
    <property type="entry name" value="PROTEASE DO-LIKE 8, CHLOROPLASTIC"/>
    <property type="match status" value="1"/>
</dbReference>
<feature type="domain" description="PDZ" evidence="5">
    <location>
        <begin position="435"/>
        <end position="534"/>
    </location>
</feature>
<gene>
    <name evidence="6" type="ORF">AC529_06140</name>
</gene>
<dbReference type="Gene3D" id="2.30.42.10">
    <property type="match status" value="1"/>
</dbReference>
<dbReference type="SUPFAM" id="SSF50494">
    <property type="entry name" value="Trypsin-like serine proteases"/>
    <property type="match status" value="1"/>
</dbReference>
<evidence type="ECO:0000259" key="5">
    <source>
        <dbReference type="SMART" id="SM00228"/>
    </source>
</evidence>
<dbReference type="PRINTS" id="PR00834">
    <property type="entry name" value="PROTEASES2C"/>
</dbReference>
<feature type="region of interest" description="Disordered" evidence="4">
    <location>
        <begin position="1"/>
        <end position="130"/>
    </location>
</feature>
<evidence type="ECO:0000256" key="1">
    <source>
        <dbReference type="ARBA" id="ARBA00010541"/>
    </source>
</evidence>
<dbReference type="EMBL" id="LGEM01000022">
    <property type="protein sequence ID" value="KUP97627.1"/>
    <property type="molecule type" value="Genomic_DNA"/>
</dbReference>
<organism evidence="6 7">
    <name type="scientific">Thermobifida cellulosilytica TB100</name>
    <dbReference type="NCBI Taxonomy" id="665004"/>
    <lineage>
        <taxon>Bacteria</taxon>
        <taxon>Bacillati</taxon>
        <taxon>Actinomycetota</taxon>
        <taxon>Actinomycetes</taxon>
        <taxon>Streptosporangiales</taxon>
        <taxon>Nocardiopsidaceae</taxon>
        <taxon>Thermobifida</taxon>
    </lineage>
</organism>
<dbReference type="PATRIC" id="fig|665004.4.peg.822"/>
<dbReference type="Pfam" id="PF13180">
    <property type="entry name" value="PDZ_2"/>
    <property type="match status" value="1"/>
</dbReference>
<feature type="region of interest" description="Disordered" evidence="4">
    <location>
        <begin position="360"/>
        <end position="384"/>
    </location>
</feature>
<dbReference type="RefSeq" id="WP_068753510.1">
    <property type="nucleotide sequence ID" value="NZ_KQ950180.1"/>
</dbReference>
<keyword evidence="3" id="KW-0378">Hydrolase</keyword>
<dbReference type="InterPro" id="IPR009003">
    <property type="entry name" value="Peptidase_S1_PA"/>
</dbReference>
<evidence type="ECO:0000313" key="6">
    <source>
        <dbReference type="EMBL" id="KUP97627.1"/>
    </source>
</evidence>
<evidence type="ECO:0000313" key="7">
    <source>
        <dbReference type="Proteomes" id="UP000074382"/>
    </source>
</evidence>
<sequence length="550" mass="55389">MSAIDRGSGSSMEEPERHEGTSADATDRENTVDARGEATTGPAARSEVESAPESVPHDAPSPAPAAPGSESASQETPGAESAEAPQQPAPHPQAFFPPGPGTHQGAPGQPFHGARPQYPGQPAPPTGAWVRQPAWFERAAARPAQPTGGFPPPSQTGAFPAYGGGFPPPQPPHGSTPVPGAVPPAGEPRRRGRVVLVAAATALLTSLVVGPAASVATAYLLDDRSPDASAAPAASGDVTRVADKALPSVVSISTDEGGGSGFIISEDGLIVTNNHVVGNSQELVVLFHDNSQAPAEIVGTDPVSDLAVIQAEGVSGLTPASLGDSDHVKVGDEVVAIGSPLGLSGTVTSGVVSALERPVNTGISGQQPNDPFAPPDQDEQPRTATSTVIDAIQTDAPINPGNSGGPLMNMNGEVIGINTAIATTSNSFTAQSGSIGLGFAIPVNQAKPIIDELTTTGEATYAAIEASVTVADDGPGAKLVEVNQGGAADKAGLRSGDVIVRVGDRLVTDPDVLIAEIRSHRPGDTVTIAYERDGRSAETQVTLAAQSLGN</sequence>
<comment type="similarity">
    <text evidence="1">Belongs to the peptidase S1C family.</text>
</comment>
<dbReference type="Proteomes" id="UP000074382">
    <property type="component" value="Unassembled WGS sequence"/>
</dbReference>
<dbReference type="GO" id="GO:0006508">
    <property type="term" value="P:proteolysis"/>
    <property type="evidence" value="ECO:0007669"/>
    <property type="project" value="UniProtKB-KW"/>
</dbReference>
<dbReference type="InterPro" id="IPR001478">
    <property type="entry name" value="PDZ"/>
</dbReference>
<feature type="compositionally biased region" description="Pro residues" evidence="4">
    <location>
        <begin position="166"/>
        <end position="186"/>
    </location>
</feature>
<feature type="compositionally biased region" description="Low complexity" evidence="4">
    <location>
        <begin position="66"/>
        <end position="86"/>
    </location>
</feature>
<evidence type="ECO:0000256" key="2">
    <source>
        <dbReference type="ARBA" id="ARBA00022670"/>
    </source>
</evidence>